<feature type="transmembrane region" description="Helical" evidence="6">
    <location>
        <begin position="275"/>
        <end position="296"/>
    </location>
</feature>
<dbReference type="InterPro" id="IPR020846">
    <property type="entry name" value="MFS_dom"/>
</dbReference>
<proteinExistence type="predicted"/>
<dbReference type="PROSITE" id="PS50850">
    <property type="entry name" value="MFS"/>
    <property type="match status" value="1"/>
</dbReference>
<dbReference type="PANTHER" id="PTHR23519">
    <property type="entry name" value="AUTOPHAGY-RELATED PROTEIN 22"/>
    <property type="match status" value="1"/>
</dbReference>
<name>A0A382GI09_9ZZZZ</name>
<dbReference type="GO" id="GO:0012505">
    <property type="term" value="C:endomembrane system"/>
    <property type="evidence" value="ECO:0007669"/>
    <property type="project" value="UniProtKB-SubCell"/>
</dbReference>
<feature type="transmembrane region" description="Helical" evidence="6">
    <location>
        <begin position="243"/>
        <end position="263"/>
    </location>
</feature>
<feature type="transmembrane region" description="Helical" evidence="6">
    <location>
        <begin position="363"/>
        <end position="385"/>
    </location>
</feature>
<keyword evidence="2" id="KW-0813">Transport</keyword>
<dbReference type="AlphaFoldDB" id="A0A382GI09"/>
<evidence type="ECO:0000256" key="6">
    <source>
        <dbReference type="SAM" id="Phobius"/>
    </source>
</evidence>
<evidence type="ECO:0000256" key="3">
    <source>
        <dbReference type="ARBA" id="ARBA00022692"/>
    </source>
</evidence>
<feature type="domain" description="Major facilitator superfamily (MFS) profile" evidence="7">
    <location>
        <begin position="238"/>
        <end position="408"/>
    </location>
</feature>
<dbReference type="Pfam" id="PF11700">
    <property type="entry name" value="ATG22"/>
    <property type="match status" value="1"/>
</dbReference>
<gene>
    <name evidence="8" type="ORF">METZ01_LOCUS226675</name>
</gene>
<dbReference type="InterPro" id="IPR024671">
    <property type="entry name" value="Atg22-like"/>
</dbReference>
<dbReference type="GO" id="GO:0022857">
    <property type="term" value="F:transmembrane transporter activity"/>
    <property type="evidence" value="ECO:0007669"/>
    <property type="project" value="InterPro"/>
</dbReference>
<feature type="transmembrane region" description="Helical" evidence="6">
    <location>
        <begin position="12"/>
        <end position="34"/>
    </location>
</feature>
<evidence type="ECO:0000256" key="5">
    <source>
        <dbReference type="ARBA" id="ARBA00023136"/>
    </source>
</evidence>
<accession>A0A382GI09</accession>
<feature type="transmembrane region" description="Helical" evidence="6">
    <location>
        <begin position="328"/>
        <end position="351"/>
    </location>
</feature>
<dbReference type="InterPro" id="IPR036259">
    <property type="entry name" value="MFS_trans_sf"/>
</dbReference>
<evidence type="ECO:0000259" key="7">
    <source>
        <dbReference type="PROSITE" id="PS50850"/>
    </source>
</evidence>
<evidence type="ECO:0000256" key="1">
    <source>
        <dbReference type="ARBA" id="ARBA00004127"/>
    </source>
</evidence>
<feature type="transmembrane region" description="Helical" evidence="6">
    <location>
        <begin position="81"/>
        <end position="101"/>
    </location>
</feature>
<dbReference type="EMBL" id="UINC01055210">
    <property type="protein sequence ID" value="SVB73821.1"/>
    <property type="molecule type" value="Genomic_DNA"/>
</dbReference>
<feature type="transmembrane region" description="Helical" evidence="6">
    <location>
        <begin position="303"/>
        <end position="322"/>
    </location>
</feature>
<keyword evidence="4 6" id="KW-1133">Transmembrane helix</keyword>
<dbReference type="PANTHER" id="PTHR23519:SF1">
    <property type="entry name" value="AUTOPHAGY-RELATED PROTEIN 22"/>
    <property type="match status" value="1"/>
</dbReference>
<feature type="transmembrane region" description="Helical" evidence="6">
    <location>
        <begin position="107"/>
        <end position="129"/>
    </location>
</feature>
<keyword evidence="3 6" id="KW-0812">Transmembrane</keyword>
<reference evidence="8" key="1">
    <citation type="submission" date="2018-05" db="EMBL/GenBank/DDBJ databases">
        <authorList>
            <person name="Lanie J.A."/>
            <person name="Ng W.-L."/>
            <person name="Kazmierczak K.M."/>
            <person name="Andrzejewski T.M."/>
            <person name="Davidsen T.M."/>
            <person name="Wayne K.J."/>
            <person name="Tettelin H."/>
            <person name="Glass J.I."/>
            <person name="Rusch D."/>
            <person name="Podicherti R."/>
            <person name="Tsui H.-C.T."/>
            <person name="Winkler M.E."/>
        </authorList>
    </citation>
    <scope>NUCLEOTIDE SEQUENCE</scope>
</reference>
<evidence type="ECO:0000256" key="4">
    <source>
        <dbReference type="ARBA" id="ARBA00022989"/>
    </source>
</evidence>
<feature type="transmembrane region" description="Helical" evidence="6">
    <location>
        <begin position="49"/>
        <end position="69"/>
    </location>
</feature>
<keyword evidence="5 6" id="KW-0472">Membrane</keyword>
<feature type="non-terminal residue" evidence="8">
    <location>
        <position position="1"/>
    </location>
</feature>
<evidence type="ECO:0000256" key="2">
    <source>
        <dbReference type="ARBA" id="ARBA00022448"/>
    </source>
</evidence>
<sequence length="408" mass="44936">VSSKYRQNVFVWSLYDFANSAFTTLVVTFIYAAYFTKAIAENEIIGTALWSRAVSLTAIIVAIASPIMGVISDKANLRKTFLVFMTYTSIFGSIMLYFAMPGEVMKALTWFVIANIGFELGGVFYNAYLPEIAPENKIGRVSGYGWSFGYVGGLLCLVIALIGFVNPEIPWFGFSKIAGENIRATNILVAVWFGIFSLPMILILKTKPKGKYTTSKFNFLSGINELVHTFREIKKYKQVVKFLLARMIYNDGLVTIFAFGGIYAAGTFGFSFEEIMIFGIVLNVTAGIGAFIFGFLDDKLGGILTIQITLICLIVAGLMAIFAQSKLFFWIAGIIVGIFSGPNQAASRSLMGRFTPKLRENEFYGFFAFSGKMTAFIGPLCLGILTQVFDSQRAGVSIVVILFVLGLF</sequence>
<dbReference type="InterPro" id="IPR050495">
    <property type="entry name" value="ATG22/LtaA_families"/>
</dbReference>
<protein>
    <recommendedName>
        <fullName evidence="7">Major facilitator superfamily (MFS) profile domain-containing protein</fullName>
    </recommendedName>
</protein>
<feature type="transmembrane region" description="Helical" evidence="6">
    <location>
        <begin position="184"/>
        <end position="204"/>
    </location>
</feature>
<feature type="non-terminal residue" evidence="8">
    <location>
        <position position="408"/>
    </location>
</feature>
<feature type="transmembrane region" description="Helical" evidence="6">
    <location>
        <begin position="141"/>
        <end position="164"/>
    </location>
</feature>
<dbReference type="Gene3D" id="1.20.1250.20">
    <property type="entry name" value="MFS general substrate transporter like domains"/>
    <property type="match status" value="1"/>
</dbReference>
<organism evidence="8">
    <name type="scientific">marine metagenome</name>
    <dbReference type="NCBI Taxonomy" id="408172"/>
    <lineage>
        <taxon>unclassified sequences</taxon>
        <taxon>metagenomes</taxon>
        <taxon>ecological metagenomes</taxon>
    </lineage>
</organism>
<comment type="subcellular location">
    <subcellularLocation>
        <location evidence="1">Endomembrane system</location>
        <topology evidence="1">Multi-pass membrane protein</topology>
    </subcellularLocation>
</comment>
<evidence type="ECO:0000313" key="8">
    <source>
        <dbReference type="EMBL" id="SVB73821.1"/>
    </source>
</evidence>
<dbReference type="SUPFAM" id="SSF103473">
    <property type="entry name" value="MFS general substrate transporter"/>
    <property type="match status" value="1"/>
</dbReference>